<evidence type="ECO:0000313" key="5">
    <source>
        <dbReference type="EMBL" id="VDD86902.1"/>
    </source>
</evidence>
<keyword evidence="3" id="KW-0677">Repeat</keyword>
<dbReference type="SUPFAM" id="SSF50978">
    <property type="entry name" value="WD40 repeat-like"/>
    <property type="match status" value="1"/>
</dbReference>
<reference evidence="7" key="1">
    <citation type="submission" date="2017-02" db="UniProtKB">
        <authorList>
            <consortium name="WormBaseParasite"/>
        </authorList>
    </citation>
    <scope>IDENTIFICATION</scope>
</reference>
<dbReference type="GO" id="GO:0006364">
    <property type="term" value="P:rRNA processing"/>
    <property type="evidence" value="ECO:0007669"/>
    <property type="project" value="InterPro"/>
</dbReference>
<dbReference type="AlphaFoldDB" id="A0A0N4UXR4"/>
<dbReference type="PROSITE" id="PS50082">
    <property type="entry name" value="WD_REPEATS_2"/>
    <property type="match status" value="1"/>
</dbReference>
<gene>
    <name evidence="5" type="ORF">EVEC_LOCUS2045</name>
</gene>
<organism evidence="7">
    <name type="scientific">Enterobius vermicularis</name>
    <name type="common">Human pinworm</name>
    <dbReference type="NCBI Taxonomy" id="51028"/>
    <lineage>
        <taxon>Eukaryota</taxon>
        <taxon>Metazoa</taxon>
        <taxon>Ecdysozoa</taxon>
        <taxon>Nematoda</taxon>
        <taxon>Chromadorea</taxon>
        <taxon>Rhabditida</taxon>
        <taxon>Spirurina</taxon>
        <taxon>Oxyuridomorpha</taxon>
        <taxon>Oxyuroidea</taxon>
        <taxon>Oxyuridae</taxon>
        <taxon>Enterobius</taxon>
    </lineage>
</organism>
<evidence type="ECO:0000256" key="3">
    <source>
        <dbReference type="ARBA" id="ARBA00022737"/>
    </source>
</evidence>
<accession>A0A0N4UXR4</accession>
<proteinExistence type="predicted"/>
<dbReference type="PANTHER" id="PTHR14091">
    <property type="entry name" value="PERIODIC TRYPTOPHAN PROTEIN 1"/>
    <property type="match status" value="1"/>
</dbReference>
<sequence length="448" mass="49880">MSGPTITADIVWVKRGISKSIPEKVKLTADEIRHLIQCESNFGSFCDFDLADEAESDTEMGEKHFNEMLFSFHFFQTYKSKLWCFSFRRVTMTGIAMYASPLDDPYITNPIDSDAEDKEDFEIKPDDNLVAVAKINKDEYTLEVYIYNENDKDWYVHHDYILDAPPLCLEHLTYDPGEQNHKGSFIAVGTMKPVINIWDLDVVNAVEPALSLGASSGRRRRRDGSTQAHSDAVLSISWNSNSDHVLASGSADESVVLWDLDDAKAATIFPNCDGKVQAVNWHPGEISVLLYGTISGNIALRDCRQGTSALPRHWKVDGEVEQLLWDHFNPFYFYAVTNTGELYYCDSRSTSPSYTVNCHEGGIHGVSQSYSVNGLICTCGADEMLKVWKGSPSGLQMVHSQKLNFGELQCVKFSPDSGPVVAVGGSKEELVKVISLDSFEAVKTTFSP</sequence>
<feature type="repeat" description="WD" evidence="4">
    <location>
        <begin position="226"/>
        <end position="268"/>
    </location>
</feature>
<evidence type="ECO:0000256" key="1">
    <source>
        <dbReference type="ARBA" id="ARBA00022553"/>
    </source>
</evidence>
<dbReference type="Gene3D" id="2.130.10.10">
    <property type="entry name" value="YVTN repeat-like/Quinoprotein amine dehydrogenase"/>
    <property type="match status" value="2"/>
</dbReference>
<evidence type="ECO:0000256" key="2">
    <source>
        <dbReference type="ARBA" id="ARBA00022574"/>
    </source>
</evidence>
<dbReference type="InterPro" id="IPR019775">
    <property type="entry name" value="WD40_repeat_CS"/>
</dbReference>
<dbReference type="STRING" id="51028.A0A0N4UXR4"/>
<keyword evidence="6" id="KW-1185">Reference proteome</keyword>
<dbReference type="PANTHER" id="PTHR14091:SF0">
    <property type="entry name" value="PERIODIC TRYPTOPHAN PROTEIN 1 HOMOLOG"/>
    <property type="match status" value="1"/>
</dbReference>
<dbReference type="Proteomes" id="UP000274131">
    <property type="component" value="Unassembled WGS sequence"/>
</dbReference>
<dbReference type="PROSITE" id="PS50294">
    <property type="entry name" value="WD_REPEATS_REGION"/>
    <property type="match status" value="1"/>
</dbReference>
<keyword evidence="1" id="KW-0597">Phosphoprotein</keyword>
<keyword evidence="2 4" id="KW-0853">WD repeat</keyword>
<dbReference type="GO" id="GO:0005634">
    <property type="term" value="C:nucleus"/>
    <property type="evidence" value="ECO:0007669"/>
    <property type="project" value="TreeGrafter"/>
</dbReference>
<dbReference type="InterPro" id="IPR001680">
    <property type="entry name" value="WD40_rpt"/>
</dbReference>
<evidence type="ECO:0000313" key="7">
    <source>
        <dbReference type="WBParaSite" id="EVEC_0000233701-mRNA-1"/>
    </source>
</evidence>
<dbReference type="InterPro" id="IPR015943">
    <property type="entry name" value="WD40/YVTN_repeat-like_dom_sf"/>
</dbReference>
<dbReference type="InterPro" id="IPR036322">
    <property type="entry name" value="WD40_repeat_dom_sf"/>
</dbReference>
<dbReference type="OrthoDB" id="270624at2759"/>
<reference evidence="5 6" key="2">
    <citation type="submission" date="2018-10" db="EMBL/GenBank/DDBJ databases">
        <authorList>
            <consortium name="Pathogen Informatics"/>
        </authorList>
    </citation>
    <scope>NUCLEOTIDE SEQUENCE [LARGE SCALE GENOMIC DNA]</scope>
</reference>
<dbReference type="InterPro" id="IPR044285">
    <property type="entry name" value="PWP1"/>
</dbReference>
<name>A0A0N4UXR4_ENTVE</name>
<dbReference type="EMBL" id="UXUI01007309">
    <property type="protein sequence ID" value="VDD86902.1"/>
    <property type="molecule type" value="Genomic_DNA"/>
</dbReference>
<dbReference type="Pfam" id="PF00400">
    <property type="entry name" value="WD40"/>
    <property type="match status" value="2"/>
</dbReference>
<evidence type="ECO:0000256" key="4">
    <source>
        <dbReference type="PROSITE-ProRule" id="PRU00221"/>
    </source>
</evidence>
<dbReference type="WBParaSite" id="EVEC_0000233701-mRNA-1">
    <property type="protein sequence ID" value="EVEC_0000233701-mRNA-1"/>
    <property type="gene ID" value="EVEC_0000233701"/>
</dbReference>
<protein>
    <submittedName>
        <fullName evidence="7">WD_REPEATS_REGION domain-containing protein</fullName>
    </submittedName>
</protein>
<dbReference type="PROSITE" id="PS00678">
    <property type="entry name" value="WD_REPEATS_1"/>
    <property type="match status" value="1"/>
</dbReference>
<evidence type="ECO:0000313" key="6">
    <source>
        <dbReference type="Proteomes" id="UP000274131"/>
    </source>
</evidence>
<dbReference type="SMART" id="SM00320">
    <property type="entry name" value="WD40"/>
    <property type="match status" value="4"/>
</dbReference>